<feature type="transmembrane region" description="Helical" evidence="7">
    <location>
        <begin position="266"/>
        <end position="287"/>
    </location>
</feature>
<dbReference type="Pfam" id="PF07690">
    <property type="entry name" value="MFS_1"/>
    <property type="match status" value="1"/>
</dbReference>
<dbReference type="GO" id="GO:0016020">
    <property type="term" value="C:membrane"/>
    <property type="evidence" value="ECO:0007669"/>
    <property type="project" value="UniProtKB-SubCell"/>
</dbReference>
<dbReference type="PANTHER" id="PTHR43791">
    <property type="entry name" value="PERMEASE-RELATED"/>
    <property type="match status" value="1"/>
</dbReference>
<dbReference type="EMBL" id="JAAQYX010000024">
    <property type="protein sequence ID" value="NNB50895.1"/>
    <property type="molecule type" value="Genomic_DNA"/>
</dbReference>
<evidence type="ECO:0000256" key="4">
    <source>
        <dbReference type="ARBA" id="ARBA00022797"/>
    </source>
</evidence>
<feature type="transmembrane region" description="Helical" evidence="7">
    <location>
        <begin position="299"/>
        <end position="320"/>
    </location>
</feature>
<gene>
    <name evidence="9" type="ORF">HBN89_16705</name>
</gene>
<keyword evidence="5 7" id="KW-1133">Transmembrane helix</keyword>
<feature type="transmembrane region" description="Helical" evidence="7">
    <location>
        <begin position="162"/>
        <end position="181"/>
    </location>
</feature>
<feature type="transmembrane region" description="Helical" evidence="7">
    <location>
        <begin position="332"/>
        <end position="350"/>
    </location>
</feature>
<reference evidence="9 10" key="1">
    <citation type="journal article" date="2020" name="Front. Microbiol.">
        <title>Genetic Organization of the aprX-lipA2 Operon Affects the Proteolytic Potential of Pseudomonas Species in Milk.</title>
        <authorList>
            <person name="Maier C."/>
            <person name="Huptas C."/>
            <person name="von Neubeck M."/>
            <person name="Scherer S."/>
            <person name="Wenning M."/>
            <person name="Lucking G."/>
        </authorList>
    </citation>
    <scope>NUCLEOTIDE SEQUENCE [LARGE SCALE GENOMIC DNA]</scope>
    <source>
        <strain evidence="9 10">WS 5094</strain>
    </source>
</reference>
<proteinExistence type="predicted"/>
<feature type="transmembrane region" description="Helical" evidence="7">
    <location>
        <begin position="193"/>
        <end position="216"/>
    </location>
</feature>
<dbReference type="AlphaFoldDB" id="A0A9Q5B240"/>
<dbReference type="InterPro" id="IPR020846">
    <property type="entry name" value="MFS_dom"/>
</dbReference>
<sequence>MDSPMKSTIDASSWSPAQPATVNRALFKKIALRILPLIFVAYVFAFLDRVNIGYAKLQMLPDLGITQSQYGFAAGIFFIGYALFEIPSNLLLDKIGARKTMTRIMLLWGLASAATMLVTTAQQLYLIRLLLGIFEAGFFPGVILYLSYWFPSYLRGRVTSTLMLATLVAPILGGPVSGLIMEGMNGVAGWAGWQWLFLLEAVPIMIIGIVCFMILCDHPEQAGWLSDEEKTLHRNLMADDAASQTPDPGNCHSGQAIFSALVDPRVYVLAFLYFSCALGSYAFNFWLPSMIQKLGVASITQISLYAMIPFNCAGLGMILIGRSSDLRRERRLHYCLSVLFGAAMLSLSTLTTSLGLTLALLGGAAFGFSGAVIVCWAIPATYLKGKSAPAGIALVSSLGSLCGFAAPSIIGLARDITGKDHAGLYVISLIMVVAAGAMLTLMPRQALTVGKPGQE</sequence>
<dbReference type="SUPFAM" id="SSF103473">
    <property type="entry name" value="MFS general substrate transporter"/>
    <property type="match status" value="1"/>
</dbReference>
<accession>A0A9Q5B240</accession>
<feature type="transmembrane region" description="Helical" evidence="7">
    <location>
        <begin position="422"/>
        <end position="441"/>
    </location>
</feature>
<comment type="caution">
    <text evidence="9">The sequence shown here is derived from an EMBL/GenBank/DDBJ whole genome shotgun (WGS) entry which is preliminary data.</text>
</comment>
<dbReference type="Gene3D" id="1.20.1250.20">
    <property type="entry name" value="MFS general substrate transporter like domains"/>
    <property type="match status" value="2"/>
</dbReference>
<keyword evidence="4" id="KW-0058">Aromatic hydrocarbons catabolism</keyword>
<name>A0A9Q5B240_PSEFR</name>
<evidence type="ECO:0000256" key="7">
    <source>
        <dbReference type="SAM" id="Phobius"/>
    </source>
</evidence>
<evidence type="ECO:0000256" key="2">
    <source>
        <dbReference type="ARBA" id="ARBA00022448"/>
    </source>
</evidence>
<dbReference type="CDD" id="cd17319">
    <property type="entry name" value="MFS_ExuT_GudP_like"/>
    <property type="match status" value="1"/>
</dbReference>
<feature type="transmembrane region" description="Helical" evidence="7">
    <location>
        <begin position="131"/>
        <end position="150"/>
    </location>
</feature>
<feature type="transmembrane region" description="Helical" evidence="7">
    <location>
        <begin position="356"/>
        <end position="378"/>
    </location>
</feature>
<evidence type="ECO:0000256" key="1">
    <source>
        <dbReference type="ARBA" id="ARBA00004141"/>
    </source>
</evidence>
<dbReference type="PANTHER" id="PTHR43791:SF36">
    <property type="entry name" value="TRANSPORTER, PUTATIVE (AFU_ORTHOLOGUE AFUA_6G08340)-RELATED"/>
    <property type="match status" value="1"/>
</dbReference>
<evidence type="ECO:0000313" key="9">
    <source>
        <dbReference type="EMBL" id="NNB50895.1"/>
    </source>
</evidence>
<keyword evidence="2" id="KW-0813">Transport</keyword>
<dbReference type="FunFam" id="1.20.1250.20:FF:000018">
    <property type="entry name" value="MFS transporter permease"/>
    <property type="match status" value="1"/>
</dbReference>
<evidence type="ECO:0000256" key="3">
    <source>
        <dbReference type="ARBA" id="ARBA00022692"/>
    </source>
</evidence>
<feature type="transmembrane region" description="Helical" evidence="7">
    <location>
        <begin position="30"/>
        <end position="47"/>
    </location>
</feature>
<dbReference type="InterPro" id="IPR036259">
    <property type="entry name" value="MFS_trans_sf"/>
</dbReference>
<feature type="transmembrane region" description="Helical" evidence="7">
    <location>
        <begin position="390"/>
        <end position="410"/>
    </location>
</feature>
<feature type="transmembrane region" description="Helical" evidence="7">
    <location>
        <begin position="105"/>
        <end position="125"/>
    </location>
</feature>
<protein>
    <submittedName>
        <fullName evidence="9">MFS transporter</fullName>
    </submittedName>
</protein>
<keyword evidence="6 7" id="KW-0472">Membrane</keyword>
<feature type="domain" description="Major facilitator superfamily (MFS) profile" evidence="8">
    <location>
        <begin position="34"/>
        <end position="446"/>
    </location>
</feature>
<dbReference type="PROSITE" id="PS50850">
    <property type="entry name" value="MFS"/>
    <property type="match status" value="1"/>
</dbReference>
<keyword evidence="3 7" id="KW-0812">Transmembrane</keyword>
<organism evidence="9 10">
    <name type="scientific">Pseudomonas fragi</name>
    <dbReference type="NCBI Taxonomy" id="296"/>
    <lineage>
        <taxon>Bacteria</taxon>
        <taxon>Pseudomonadati</taxon>
        <taxon>Pseudomonadota</taxon>
        <taxon>Gammaproteobacteria</taxon>
        <taxon>Pseudomonadales</taxon>
        <taxon>Pseudomonadaceae</taxon>
        <taxon>Pseudomonas</taxon>
    </lineage>
</organism>
<dbReference type="Proteomes" id="UP000564604">
    <property type="component" value="Unassembled WGS sequence"/>
</dbReference>
<evidence type="ECO:0000256" key="5">
    <source>
        <dbReference type="ARBA" id="ARBA00022989"/>
    </source>
</evidence>
<evidence type="ECO:0000259" key="8">
    <source>
        <dbReference type="PROSITE" id="PS50850"/>
    </source>
</evidence>
<dbReference type="GO" id="GO:0022857">
    <property type="term" value="F:transmembrane transporter activity"/>
    <property type="evidence" value="ECO:0007669"/>
    <property type="project" value="InterPro"/>
</dbReference>
<evidence type="ECO:0000256" key="6">
    <source>
        <dbReference type="ARBA" id="ARBA00023136"/>
    </source>
</evidence>
<comment type="subcellular location">
    <subcellularLocation>
        <location evidence="1">Membrane</location>
        <topology evidence="1">Multi-pass membrane protein</topology>
    </subcellularLocation>
</comment>
<evidence type="ECO:0000313" key="10">
    <source>
        <dbReference type="Proteomes" id="UP000564604"/>
    </source>
</evidence>
<feature type="transmembrane region" description="Helical" evidence="7">
    <location>
        <begin position="67"/>
        <end position="84"/>
    </location>
</feature>
<dbReference type="InterPro" id="IPR011701">
    <property type="entry name" value="MFS"/>
</dbReference>